<dbReference type="SUPFAM" id="SSF53335">
    <property type="entry name" value="S-adenosyl-L-methionine-dependent methyltransferases"/>
    <property type="match status" value="1"/>
</dbReference>
<sequence length="74" mass="8474">MLLFHKELLPIREGHWFPLGNCPANFHSFPEDFEFPKQISLRQRYAMLGNSLGVAVVTPLLRYLFSSSPVLAVE</sequence>
<gene>
    <name evidence="2" type="ORF">F2Q70_00032354</name>
</gene>
<dbReference type="PANTHER" id="PTHR46098">
    <property type="entry name" value="TRNA (CYTOSINE(38)-C(5))-METHYLTRANSFERASE"/>
    <property type="match status" value="1"/>
</dbReference>
<dbReference type="AlphaFoldDB" id="A0A8S9FK24"/>
<keyword evidence="1" id="KW-0949">S-adenosyl-L-methionine</keyword>
<dbReference type="InterPro" id="IPR050750">
    <property type="entry name" value="C5-MTase"/>
</dbReference>
<reference evidence="2" key="1">
    <citation type="submission" date="2019-12" db="EMBL/GenBank/DDBJ databases">
        <title>Genome sequencing and annotation of Brassica cretica.</title>
        <authorList>
            <person name="Studholme D.J."/>
            <person name="Sarris P.F."/>
        </authorList>
    </citation>
    <scope>NUCLEOTIDE SEQUENCE</scope>
    <source>
        <strain evidence="2">PFS-102/07</strain>
        <tissue evidence="2">Leaf</tissue>
    </source>
</reference>
<comment type="caution">
    <text evidence="2">The sequence shown here is derived from an EMBL/GenBank/DDBJ whole genome shotgun (WGS) entry which is preliminary data.</text>
</comment>
<accession>A0A8S9FK24</accession>
<dbReference type="Gene3D" id="3.40.50.150">
    <property type="entry name" value="Vaccinia Virus protein VP39"/>
    <property type="match status" value="1"/>
</dbReference>
<evidence type="ECO:0000313" key="2">
    <source>
        <dbReference type="EMBL" id="KAF2532488.1"/>
    </source>
</evidence>
<organism evidence="2">
    <name type="scientific">Brassica cretica</name>
    <name type="common">Mustard</name>
    <dbReference type="NCBI Taxonomy" id="69181"/>
    <lineage>
        <taxon>Eukaryota</taxon>
        <taxon>Viridiplantae</taxon>
        <taxon>Streptophyta</taxon>
        <taxon>Embryophyta</taxon>
        <taxon>Tracheophyta</taxon>
        <taxon>Spermatophyta</taxon>
        <taxon>Magnoliopsida</taxon>
        <taxon>eudicotyledons</taxon>
        <taxon>Gunneridae</taxon>
        <taxon>Pentapetalae</taxon>
        <taxon>rosids</taxon>
        <taxon>malvids</taxon>
        <taxon>Brassicales</taxon>
        <taxon>Brassicaceae</taxon>
        <taxon>Brassiceae</taxon>
        <taxon>Brassica</taxon>
    </lineage>
</organism>
<dbReference type="InterPro" id="IPR029063">
    <property type="entry name" value="SAM-dependent_MTases_sf"/>
</dbReference>
<dbReference type="EMBL" id="QGKY02002305">
    <property type="protein sequence ID" value="KAF2532488.1"/>
    <property type="molecule type" value="Genomic_DNA"/>
</dbReference>
<proteinExistence type="predicted"/>
<protein>
    <submittedName>
        <fullName evidence="2">Uncharacterized protein</fullName>
    </submittedName>
</protein>
<evidence type="ECO:0000256" key="1">
    <source>
        <dbReference type="ARBA" id="ARBA00022691"/>
    </source>
</evidence>
<name>A0A8S9FK24_BRACR</name>
<dbReference type="Gene3D" id="3.90.120.10">
    <property type="entry name" value="DNA Methylase, subunit A, domain 2"/>
    <property type="match status" value="1"/>
</dbReference>
<dbReference type="GO" id="GO:0005634">
    <property type="term" value="C:nucleus"/>
    <property type="evidence" value="ECO:0007669"/>
    <property type="project" value="TreeGrafter"/>
</dbReference>
<dbReference type="PANTHER" id="PTHR46098:SF1">
    <property type="entry name" value="TRNA (CYTOSINE(38)-C(5))-METHYLTRANSFERASE"/>
    <property type="match status" value="1"/>
</dbReference>